<accession>A0ABV1IEZ0</accession>
<evidence type="ECO:0000256" key="2">
    <source>
        <dbReference type="ARBA" id="ARBA00005417"/>
    </source>
</evidence>
<dbReference type="PIRSF" id="PIRSF039085">
    <property type="entry name" value="ABC_ATPase_HisP"/>
    <property type="match status" value="1"/>
</dbReference>
<gene>
    <name evidence="10" type="ORF">AAAT05_03840</name>
</gene>
<evidence type="ECO:0000256" key="4">
    <source>
        <dbReference type="ARBA" id="ARBA00022475"/>
    </source>
</evidence>
<evidence type="ECO:0000256" key="8">
    <source>
        <dbReference type="ARBA" id="ARBA00023136"/>
    </source>
</evidence>
<dbReference type="InterPro" id="IPR003439">
    <property type="entry name" value="ABC_transporter-like_ATP-bd"/>
</dbReference>
<dbReference type="InterPro" id="IPR050086">
    <property type="entry name" value="MetN_ABC_transporter-like"/>
</dbReference>
<comment type="subcellular location">
    <subcellularLocation>
        <location evidence="1">Cell membrane</location>
        <topology evidence="1">Peripheral membrane protein</topology>
    </subcellularLocation>
</comment>
<dbReference type="PANTHER" id="PTHR43166">
    <property type="entry name" value="AMINO ACID IMPORT ATP-BINDING PROTEIN"/>
    <property type="match status" value="1"/>
</dbReference>
<sequence length="267" mass="29127">MANEKYAKIAAAVSGRPYVADAAGEPVICVEGLRKSFGDHVVLRDIDLTVNPGQVVTIIGASGSGKSTLLRCLNLLETPDAGHVWFRGKDLAADHVDVNRLREKIGMVFQGFNLFNNMDVLDNCTLAPVTLKKMTKAEAEKVALRHLDAVGLADFAHANVTRLSGGQKQRVAIARSLCMQPDLMLFDEPTSALDPEISGEVLNVMRDLAADGMTMVVVTHEMAFARNVSDEVVFMDQGVIAEKGSPDKLFTNPELPRTREFLSRYLE</sequence>
<dbReference type="Proteomes" id="UP001478817">
    <property type="component" value="Unassembled WGS sequence"/>
</dbReference>
<dbReference type="CDD" id="cd03262">
    <property type="entry name" value="ABC_HisP_GlnQ"/>
    <property type="match status" value="1"/>
</dbReference>
<evidence type="ECO:0000256" key="1">
    <source>
        <dbReference type="ARBA" id="ARBA00004202"/>
    </source>
</evidence>
<dbReference type="SUPFAM" id="SSF52540">
    <property type="entry name" value="P-loop containing nucleoside triphosphate hydrolases"/>
    <property type="match status" value="1"/>
</dbReference>
<dbReference type="Gene3D" id="3.40.50.300">
    <property type="entry name" value="P-loop containing nucleotide triphosphate hydrolases"/>
    <property type="match status" value="1"/>
</dbReference>
<evidence type="ECO:0000256" key="7">
    <source>
        <dbReference type="ARBA" id="ARBA00022970"/>
    </source>
</evidence>
<reference evidence="10 11" key="1">
    <citation type="submission" date="2024-04" db="EMBL/GenBank/DDBJ databases">
        <title>Human intestinal bacterial collection.</title>
        <authorList>
            <person name="Pauvert C."/>
            <person name="Hitch T.C.A."/>
            <person name="Clavel T."/>
        </authorList>
    </citation>
    <scope>NUCLEOTIDE SEQUENCE [LARGE SCALE GENOMIC DNA]</scope>
    <source>
        <strain evidence="10 11">CLA-AA-H197</strain>
    </source>
</reference>
<evidence type="ECO:0000256" key="5">
    <source>
        <dbReference type="ARBA" id="ARBA00022741"/>
    </source>
</evidence>
<dbReference type="SMART" id="SM00382">
    <property type="entry name" value="AAA"/>
    <property type="match status" value="1"/>
</dbReference>
<comment type="similarity">
    <text evidence="2">Belongs to the ABC transporter superfamily.</text>
</comment>
<protein>
    <submittedName>
        <fullName evidence="10">Amino acid ABC transporter ATP-binding protein</fullName>
    </submittedName>
</protein>
<keyword evidence="11" id="KW-1185">Reference proteome</keyword>
<keyword evidence="7" id="KW-0029">Amino-acid transport</keyword>
<keyword evidence="5" id="KW-0547">Nucleotide-binding</keyword>
<dbReference type="InterPro" id="IPR003593">
    <property type="entry name" value="AAA+_ATPase"/>
</dbReference>
<evidence type="ECO:0000259" key="9">
    <source>
        <dbReference type="PROSITE" id="PS50893"/>
    </source>
</evidence>
<dbReference type="Pfam" id="PF00005">
    <property type="entry name" value="ABC_tran"/>
    <property type="match status" value="1"/>
</dbReference>
<dbReference type="EMBL" id="JBBNGS010000005">
    <property type="protein sequence ID" value="MEQ2637469.1"/>
    <property type="molecule type" value="Genomic_DNA"/>
</dbReference>
<feature type="domain" description="ABC transporter" evidence="9">
    <location>
        <begin position="28"/>
        <end position="262"/>
    </location>
</feature>
<dbReference type="GO" id="GO:0005524">
    <property type="term" value="F:ATP binding"/>
    <property type="evidence" value="ECO:0007669"/>
    <property type="project" value="UniProtKB-KW"/>
</dbReference>
<dbReference type="PANTHER" id="PTHR43166:SF9">
    <property type="entry name" value="GLUTAMATE_ASPARTATE IMPORT ATP-BINDING PROTEIN GLTL"/>
    <property type="match status" value="1"/>
</dbReference>
<keyword evidence="4" id="KW-1003">Cell membrane</keyword>
<evidence type="ECO:0000313" key="11">
    <source>
        <dbReference type="Proteomes" id="UP001478817"/>
    </source>
</evidence>
<dbReference type="InterPro" id="IPR027417">
    <property type="entry name" value="P-loop_NTPase"/>
</dbReference>
<proteinExistence type="inferred from homology"/>
<name>A0ABV1IEZ0_9ACTN</name>
<dbReference type="RefSeq" id="WP_349181974.1">
    <property type="nucleotide sequence ID" value="NZ_JBBNGS010000005.1"/>
</dbReference>
<dbReference type="InterPro" id="IPR030679">
    <property type="entry name" value="ABC_ATPase_HisP-typ"/>
</dbReference>
<comment type="caution">
    <text evidence="10">The sequence shown here is derived from an EMBL/GenBank/DDBJ whole genome shotgun (WGS) entry which is preliminary data.</text>
</comment>
<keyword evidence="3" id="KW-0813">Transport</keyword>
<evidence type="ECO:0000256" key="6">
    <source>
        <dbReference type="ARBA" id="ARBA00022840"/>
    </source>
</evidence>
<dbReference type="PROSITE" id="PS50893">
    <property type="entry name" value="ABC_TRANSPORTER_2"/>
    <property type="match status" value="1"/>
</dbReference>
<evidence type="ECO:0000313" key="10">
    <source>
        <dbReference type="EMBL" id="MEQ2637469.1"/>
    </source>
</evidence>
<organism evidence="10 11">
    <name type="scientific">Paratractidigestivibacter faecalis</name>
    <dbReference type="NCBI Taxonomy" id="2292441"/>
    <lineage>
        <taxon>Bacteria</taxon>
        <taxon>Bacillati</taxon>
        <taxon>Actinomycetota</taxon>
        <taxon>Coriobacteriia</taxon>
        <taxon>Coriobacteriales</taxon>
        <taxon>Atopobiaceae</taxon>
        <taxon>Paratractidigestivibacter</taxon>
    </lineage>
</organism>
<keyword evidence="6 10" id="KW-0067">ATP-binding</keyword>
<evidence type="ECO:0000256" key="3">
    <source>
        <dbReference type="ARBA" id="ARBA00022448"/>
    </source>
</evidence>
<dbReference type="PROSITE" id="PS00211">
    <property type="entry name" value="ABC_TRANSPORTER_1"/>
    <property type="match status" value="1"/>
</dbReference>
<keyword evidence="8" id="KW-0472">Membrane</keyword>
<dbReference type="InterPro" id="IPR017871">
    <property type="entry name" value="ABC_transporter-like_CS"/>
</dbReference>